<dbReference type="SUPFAM" id="SSF103491">
    <property type="entry name" value="Preprotein translocase SecY subunit"/>
    <property type="match status" value="1"/>
</dbReference>
<organism evidence="10">
    <name type="scientific">Xenorhabdus szentirmaii</name>
    <dbReference type="NCBI Taxonomy" id="290112"/>
    <lineage>
        <taxon>Bacteria</taxon>
        <taxon>Pseudomonadati</taxon>
        <taxon>Pseudomonadota</taxon>
        <taxon>Gammaproteobacteria</taxon>
        <taxon>Enterobacterales</taxon>
        <taxon>Morganellaceae</taxon>
        <taxon>Xenorhabdus</taxon>
    </lineage>
</organism>
<comment type="caution">
    <text evidence="10">The sequence shown here is derived from an EMBL/GenBank/DDBJ whole genome shotgun (WGS) entry which is preliminary data.</text>
</comment>
<evidence type="ECO:0000256" key="2">
    <source>
        <dbReference type="ARBA" id="ARBA00005751"/>
    </source>
</evidence>
<dbReference type="Pfam" id="PF00344">
    <property type="entry name" value="SecY"/>
    <property type="match status" value="1"/>
</dbReference>
<gene>
    <name evidence="10" type="ORF">ID854_13100</name>
</gene>
<feature type="transmembrane region" description="Helical" evidence="9">
    <location>
        <begin position="20"/>
        <end position="44"/>
    </location>
</feature>
<evidence type="ECO:0000256" key="4">
    <source>
        <dbReference type="ARBA" id="ARBA00022692"/>
    </source>
</evidence>
<comment type="subcellular location">
    <subcellularLocation>
        <location evidence="1">Membrane</location>
        <topology evidence="1">Multi-pass membrane protein</topology>
    </subcellularLocation>
</comment>
<dbReference type="InterPro" id="IPR023201">
    <property type="entry name" value="SecY_dom_sf"/>
</dbReference>
<dbReference type="InterPro" id="IPR002208">
    <property type="entry name" value="SecY/SEC61-alpha"/>
</dbReference>
<comment type="similarity">
    <text evidence="2">Belongs to the SecY/SEC61-alpha family.</text>
</comment>
<reference evidence="10" key="1">
    <citation type="submission" date="2020-09" db="EMBL/GenBank/DDBJ databases">
        <authorList>
            <person name="Palma L."/>
            <person name="Caballero P."/>
            <person name="Berry C."/>
            <person name="Del Valle E."/>
        </authorList>
    </citation>
    <scope>NUCLEOTIDE SEQUENCE</scope>
    <source>
        <strain evidence="10">M</strain>
    </source>
</reference>
<evidence type="ECO:0000313" key="10">
    <source>
        <dbReference type="EMBL" id="MBD2801370.1"/>
    </source>
</evidence>
<accession>A0AAW3YTG5</accession>
<keyword evidence="3" id="KW-0813">Transport</keyword>
<evidence type="ECO:0000256" key="1">
    <source>
        <dbReference type="ARBA" id="ARBA00004141"/>
    </source>
</evidence>
<evidence type="ECO:0000256" key="3">
    <source>
        <dbReference type="ARBA" id="ARBA00022448"/>
    </source>
</evidence>
<dbReference type="PRINTS" id="PR00303">
    <property type="entry name" value="SECYTRNLCASE"/>
</dbReference>
<dbReference type="Gene3D" id="1.10.3370.10">
    <property type="entry name" value="SecY subunit domain"/>
    <property type="match status" value="1"/>
</dbReference>
<dbReference type="GO" id="GO:0015031">
    <property type="term" value="P:protein transport"/>
    <property type="evidence" value="ECO:0007669"/>
    <property type="project" value="UniProtKB-KW"/>
</dbReference>
<dbReference type="PROSITE" id="PS00756">
    <property type="entry name" value="SECY_2"/>
    <property type="match status" value="1"/>
</dbReference>
<reference evidence="10" key="2">
    <citation type="journal article" date="2024" name="Toxins">
        <title>Genome Sequence Analysis of Native Xenorhabdus Strains Isolated from Entomopathogenic Nematodes in Argentina.</title>
        <authorList>
            <person name="Palma L."/>
            <person name="Frizzo L."/>
            <person name="Kaiser S."/>
            <person name="Berry C."/>
            <person name="Caballero P."/>
            <person name="Bode H.B."/>
            <person name="Del Valle E.E."/>
        </authorList>
    </citation>
    <scope>NUCLEOTIDE SEQUENCE</scope>
    <source>
        <strain evidence="10">M</strain>
    </source>
</reference>
<keyword evidence="4 9" id="KW-0812">Transmembrane</keyword>
<dbReference type="GO" id="GO:0016020">
    <property type="term" value="C:membrane"/>
    <property type="evidence" value="ECO:0007669"/>
    <property type="project" value="UniProtKB-SubCell"/>
</dbReference>
<evidence type="ECO:0000256" key="8">
    <source>
        <dbReference type="ARBA" id="ARBA00023136"/>
    </source>
</evidence>
<evidence type="ECO:0000256" key="7">
    <source>
        <dbReference type="ARBA" id="ARBA00023010"/>
    </source>
</evidence>
<feature type="non-terminal residue" evidence="10">
    <location>
        <position position="1"/>
    </location>
</feature>
<evidence type="ECO:0000256" key="6">
    <source>
        <dbReference type="ARBA" id="ARBA00022989"/>
    </source>
</evidence>
<keyword evidence="8 9" id="KW-0472">Membrane</keyword>
<name>A0AAW3YTG5_9GAMM</name>
<sequence>SKQGEMGRRKLTQFTRYFTIVLAFIQGFGMSIGFNGMVGGQLILNPGWSTYLYIATVLTAGTAFLMWLGEQITAKGVGNGISILIFGGIAAAIPSVISQVYQQQ</sequence>
<proteinExistence type="inferred from homology"/>
<keyword evidence="7" id="KW-0811">Translocation</keyword>
<feature type="transmembrane region" description="Helical" evidence="9">
    <location>
        <begin position="50"/>
        <end position="69"/>
    </location>
</feature>
<keyword evidence="5" id="KW-0653">Protein transport</keyword>
<protein>
    <submittedName>
        <fullName evidence="10">Preprotein translocase subunit SecY</fullName>
    </submittedName>
</protein>
<feature type="transmembrane region" description="Helical" evidence="9">
    <location>
        <begin position="81"/>
        <end position="101"/>
    </location>
</feature>
<dbReference type="Proteomes" id="UP001193920">
    <property type="component" value="Unassembled WGS sequence"/>
</dbReference>
<dbReference type="InterPro" id="IPR030659">
    <property type="entry name" value="SecY_CS"/>
</dbReference>
<evidence type="ECO:0000256" key="5">
    <source>
        <dbReference type="ARBA" id="ARBA00022927"/>
    </source>
</evidence>
<feature type="non-terminal residue" evidence="10">
    <location>
        <position position="104"/>
    </location>
</feature>
<dbReference type="AlphaFoldDB" id="A0AAW3YTG5"/>
<keyword evidence="6 9" id="KW-1133">Transmembrane helix</keyword>
<dbReference type="EMBL" id="JACXBF010000273">
    <property type="protein sequence ID" value="MBD2801370.1"/>
    <property type="molecule type" value="Genomic_DNA"/>
</dbReference>
<evidence type="ECO:0000256" key="9">
    <source>
        <dbReference type="SAM" id="Phobius"/>
    </source>
</evidence>